<gene>
    <name evidence="1" type="ORF">CKAH01_01619</name>
</gene>
<evidence type="ECO:0000313" key="2">
    <source>
        <dbReference type="Proteomes" id="UP001281614"/>
    </source>
</evidence>
<protein>
    <submittedName>
        <fullName evidence="1">Uncharacterized protein</fullName>
    </submittedName>
</protein>
<dbReference type="Proteomes" id="UP001281614">
    <property type="component" value="Unassembled WGS sequence"/>
</dbReference>
<reference evidence="1" key="1">
    <citation type="submission" date="2023-02" db="EMBL/GenBank/DDBJ databases">
        <title>Colletotrichum kahawae CIFC_Que2 genome sequencing and assembly.</title>
        <authorList>
            <person name="Baroncelli R."/>
        </authorList>
    </citation>
    <scope>NUCLEOTIDE SEQUENCE</scope>
    <source>
        <strain evidence="1">CIFC_Que2</strain>
    </source>
</reference>
<evidence type="ECO:0000313" key="1">
    <source>
        <dbReference type="EMBL" id="KAK2742192.1"/>
    </source>
</evidence>
<keyword evidence="2" id="KW-1185">Reference proteome</keyword>
<accession>A0AAE0D2M4</accession>
<dbReference type="AlphaFoldDB" id="A0AAE0D2M4"/>
<sequence length="25" mass="2759">MQRSARQCLKLGVPWLASESLGKEA</sequence>
<organism evidence="1 2">
    <name type="scientific">Colletotrichum kahawae</name>
    <name type="common">Coffee berry disease fungus</name>
    <dbReference type="NCBI Taxonomy" id="34407"/>
    <lineage>
        <taxon>Eukaryota</taxon>
        <taxon>Fungi</taxon>
        <taxon>Dikarya</taxon>
        <taxon>Ascomycota</taxon>
        <taxon>Pezizomycotina</taxon>
        <taxon>Sordariomycetes</taxon>
        <taxon>Hypocreomycetidae</taxon>
        <taxon>Glomerellales</taxon>
        <taxon>Glomerellaceae</taxon>
        <taxon>Colletotrichum</taxon>
        <taxon>Colletotrichum gloeosporioides species complex</taxon>
    </lineage>
</organism>
<proteinExistence type="predicted"/>
<comment type="caution">
    <text evidence="1">The sequence shown here is derived from an EMBL/GenBank/DDBJ whole genome shotgun (WGS) entry which is preliminary data.</text>
</comment>
<dbReference type="EMBL" id="VYYT01000333">
    <property type="protein sequence ID" value="KAK2742192.1"/>
    <property type="molecule type" value="Genomic_DNA"/>
</dbReference>
<name>A0AAE0D2M4_COLKA</name>